<keyword evidence="2" id="KW-0808">Transferase</keyword>
<dbReference type="SUPFAM" id="SSF53335">
    <property type="entry name" value="S-adenosyl-L-methionine-dependent methyltransferases"/>
    <property type="match status" value="1"/>
</dbReference>
<keyword evidence="3" id="KW-1185">Reference proteome</keyword>
<evidence type="ECO:0000313" key="2">
    <source>
        <dbReference type="EMBL" id="QPC43680.1"/>
    </source>
</evidence>
<dbReference type="PANTHER" id="PTHR34203:SF15">
    <property type="entry name" value="SLL1173 PROTEIN"/>
    <property type="match status" value="1"/>
</dbReference>
<dbReference type="AlphaFoldDB" id="A0A7S8HCJ6"/>
<dbReference type="Pfam" id="PF05050">
    <property type="entry name" value="Methyltransf_21"/>
    <property type="match status" value="1"/>
</dbReference>
<sequence length="291" mass="30592">MLQAAKLVTAILTHPMNRDGRLRALGRFLAWQSASRLAPGPILVPFANGTSLAMSRGMTGATGNLYFGLAEWEEMAFAAHLLRPGDLFVDIGANIGAFTVLAAGAAGADCIAVEPIPATFRLLERNIRANGLDGRVTALNAGLGAEAGELAFIDDRDTMNRVAVAGEHGTTVPVTTLDAAVAGRRPALVKIDVEGFEMAVIEGGRQTLGGDGLLAVIVETNGQETRYGYPQGAVADALSDLGFARIRYNPPHRALRPATARSQNAIFVRKPAAVEERVESAPDLHTMAGTL</sequence>
<gene>
    <name evidence="2" type="ORF">HW532_13875</name>
</gene>
<dbReference type="GO" id="GO:0008168">
    <property type="term" value="F:methyltransferase activity"/>
    <property type="evidence" value="ECO:0007669"/>
    <property type="project" value="UniProtKB-KW"/>
</dbReference>
<dbReference type="EMBL" id="CP058214">
    <property type="protein sequence ID" value="QPC43680.1"/>
    <property type="molecule type" value="Genomic_DNA"/>
</dbReference>
<dbReference type="KEGG" id="kmn:HW532_13875"/>
<evidence type="ECO:0000259" key="1">
    <source>
        <dbReference type="Pfam" id="PF05050"/>
    </source>
</evidence>
<dbReference type="InterPro" id="IPR029063">
    <property type="entry name" value="SAM-dependent_MTases_sf"/>
</dbReference>
<protein>
    <submittedName>
        <fullName evidence="2">FkbM family methyltransferase</fullName>
    </submittedName>
</protein>
<dbReference type="RefSeq" id="WP_213161043.1">
    <property type="nucleotide sequence ID" value="NZ_CP058214.1"/>
</dbReference>
<dbReference type="GO" id="GO:0032259">
    <property type="term" value="P:methylation"/>
    <property type="evidence" value="ECO:0007669"/>
    <property type="project" value="UniProtKB-KW"/>
</dbReference>
<dbReference type="PANTHER" id="PTHR34203">
    <property type="entry name" value="METHYLTRANSFERASE, FKBM FAMILY PROTEIN"/>
    <property type="match status" value="1"/>
</dbReference>
<evidence type="ECO:0000313" key="3">
    <source>
        <dbReference type="Proteomes" id="UP000593594"/>
    </source>
</evidence>
<organism evidence="2 3">
    <name type="scientific">Kaustia mangrovi</name>
    <dbReference type="NCBI Taxonomy" id="2593653"/>
    <lineage>
        <taxon>Bacteria</taxon>
        <taxon>Pseudomonadati</taxon>
        <taxon>Pseudomonadota</taxon>
        <taxon>Alphaproteobacteria</taxon>
        <taxon>Hyphomicrobiales</taxon>
        <taxon>Parvibaculaceae</taxon>
        <taxon>Kaustia</taxon>
    </lineage>
</organism>
<dbReference type="NCBIfam" id="TIGR01444">
    <property type="entry name" value="fkbM_fam"/>
    <property type="match status" value="1"/>
</dbReference>
<keyword evidence="2" id="KW-0489">Methyltransferase</keyword>
<proteinExistence type="predicted"/>
<accession>A0A7S8HCJ6</accession>
<dbReference type="InterPro" id="IPR052514">
    <property type="entry name" value="SAM-dependent_MTase"/>
</dbReference>
<dbReference type="Gene3D" id="3.40.50.150">
    <property type="entry name" value="Vaccinia Virus protein VP39"/>
    <property type="match status" value="1"/>
</dbReference>
<dbReference type="InterPro" id="IPR006342">
    <property type="entry name" value="FkbM_mtfrase"/>
</dbReference>
<name>A0A7S8HCJ6_9HYPH</name>
<dbReference type="Proteomes" id="UP000593594">
    <property type="component" value="Chromosome"/>
</dbReference>
<feature type="domain" description="Methyltransferase FkbM" evidence="1">
    <location>
        <begin position="90"/>
        <end position="242"/>
    </location>
</feature>
<reference evidence="2 3" key="1">
    <citation type="submission" date="2020-06" db="EMBL/GenBank/DDBJ databases">
        <title>Genome sequence of 2 isolates from Red Sea Mangroves.</title>
        <authorList>
            <person name="Sefrji F."/>
            <person name="Michoud G."/>
            <person name="Merlino G."/>
            <person name="Daffonchio D."/>
        </authorList>
    </citation>
    <scope>NUCLEOTIDE SEQUENCE [LARGE SCALE GENOMIC DNA]</scope>
    <source>
        <strain evidence="2 3">R1DC25</strain>
    </source>
</reference>